<protein>
    <submittedName>
        <fullName evidence="2">Uncharacterized protein</fullName>
    </submittedName>
</protein>
<feature type="non-terminal residue" evidence="2">
    <location>
        <position position="73"/>
    </location>
</feature>
<sequence length="73" mass="8331">AEIWERRCLDLQELTKFKLVDDDDDDSDDAPSVDIAKSEKQLPDNNTGIKWDPMNFSGADFACFAVDQHNLKE</sequence>
<evidence type="ECO:0000256" key="1">
    <source>
        <dbReference type="SAM" id="MobiDB-lite"/>
    </source>
</evidence>
<feature type="compositionally biased region" description="Acidic residues" evidence="1">
    <location>
        <begin position="21"/>
        <end position="31"/>
    </location>
</feature>
<dbReference type="EMBL" id="LXQA011063941">
    <property type="protein sequence ID" value="MCI83302.1"/>
    <property type="molecule type" value="Genomic_DNA"/>
</dbReference>
<accession>A0A392V764</accession>
<keyword evidence="3" id="KW-1185">Reference proteome</keyword>
<name>A0A392V764_9FABA</name>
<evidence type="ECO:0000313" key="2">
    <source>
        <dbReference type="EMBL" id="MCI83302.1"/>
    </source>
</evidence>
<reference evidence="2 3" key="1">
    <citation type="journal article" date="2018" name="Front. Plant Sci.">
        <title>Red Clover (Trifolium pratense) and Zigzag Clover (T. medium) - A Picture of Genomic Similarities and Differences.</title>
        <authorList>
            <person name="Dluhosova J."/>
            <person name="Istvanek J."/>
            <person name="Nedelnik J."/>
            <person name="Repkova J."/>
        </authorList>
    </citation>
    <scope>NUCLEOTIDE SEQUENCE [LARGE SCALE GENOMIC DNA]</scope>
    <source>
        <strain evidence="3">cv. 10/8</strain>
        <tissue evidence="2">Leaf</tissue>
    </source>
</reference>
<proteinExistence type="predicted"/>
<dbReference type="Proteomes" id="UP000265520">
    <property type="component" value="Unassembled WGS sequence"/>
</dbReference>
<evidence type="ECO:0000313" key="3">
    <source>
        <dbReference type="Proteomes" id="UP000265520"/>
    </source>
</evidence>
<feature type="region of interest" description="Disordered" evidence="1">
    <location>
        <begin position="21"/>
        <end position="48"/>
    </location>
</feature>
<dbReference type="AlphaFoldDB" id="A0A392V764"/>
<comment type="caution">
    <text evidence="2">The sequence shown here is derived from an EMBL/GenBank/DDBJ whole genome shotgun (WGS) entry which is preliminary data.</text>
</comment>
<feature type="non-terminal residue" evidence="2">
    <location>
        <position position="1"/>
    </location>
</feature>
<organism evidence="2 3">
    <name type="scientific">Trifolium medium</name>
    <dbReference type="NCBI Taxonomy" id="97028"/>
    <lineage>
        <taxon>Eukaryota</taxon>
        <taxon>Viridiplantae</taxon>
        <taxon>Streptophyta</taxon>
        <taxon>Embryophyta</taxon>
        <taxon>Tracheophyta</taxon>
        <taxon>Spermatophyta</taxon>
        <taxon>Magnoliopsida</taxon>
        <taxon>eudicotyledons</taxon>
        <taxon>Gunneridae</taxon>
        <taxon>Pentapetalae</taxon>
        <taxon>rosids</taxon>
        <taxon>fabids</taxon>
        <taxon>Fabales</taxon>
        <taxon>Fabaceae</taxon>
        <taxon>Papilionoideae</taxon>
        <taxon>50 kb inversion clade</taxon>
        <taxon>NPAAA clade</taxon>
        <taxon>Hologalegina</taxon>
        <taxon>IRL clade</taxon>
        <taxon>Trifolieae</taxon>
        <taxon>Trifolium</taxon>
    </lineage>
</organism>